<dbReference type="EMBL" id="JADCNN020000006">
    <property type="protein sequence ID" value="MBM6995789.1"/>
    <property type="molecule type" value="Genomic_DNA"/>
</dbReference>
<accession>A0ABS2H761</accession>
<feature type="region of interest" description="Disordered" evidence="1">
    <location>
        <begin position="33"/>
        <end position="54"/>
    </location>
</feature>
<keyword evidence="4" id="KW-1185">Reference proteome</keyword>
<feature type="signal peptide" evidence="2">
    <location>
        <begin position="1"/>
        <end position="22"/>
    </location>
</feature>
<comment type="caution">
    <text evidence="3">The sequence shown here is derived from an EMBL/GenBank/DDBJ whole genome shotgun (WGS) entry which is preliminary data.</text>
</comment>
<dbReference type="InterPro" id="IPR006059">
    <property type="entry name" value="SBP"/>
</dbReference>
<evidence type="ECO:0000256" key="1">
    <source>
        <dbReference type="SAM" id="MobiDB-lite"/>
    </source>
</evidence>
<reference evidence="3 4" key="1">
    <citation type="submission" date="2021-01" db="EMBL/GenBank/DDBJ databases">
        <title>Paenibacillus sp.nov. isolated from the rhizosphere soil of tomato plant.</title>
        <authorList>
            <person name="Thin K.K."/>
            <person name="Zhang X."/>
            <person name="He S."/>
        </authorList>
    </citation>
    <scope>NUCLEOTIDE SEQUENCE [LARGE SCALE GENOMIC DNA]</scope>
    <source>
        <strain evidence="3 4">DXFW5</strain>
    </source>
</reference>
<feature type="compositionally biased region" description="Low complexity" evidence="1">
    <location>
        <begin position="33"/>
        <end position="53"/>
    </location>
</feature>
<protein>
    <submittedName>
        <fullName evidence="3">Sugar ABC transporter substrate-binding protein</fullName>
    </submittedName>
</protein>
<evidence type="ECO:0000313" key="3">
    <source>
        <dbReference type="EMBL" id="MBM6995789.1"/>
    </source>
</evidence>
<sequence length="463" mass="50757">MHVKTNRLAVIAVLLVMSMLVALTGCGSSNNANSANASKEPGNQNQGASNGQQVTSDEKVEISFMGHGDPNEKKIFASLIQSFEDKYPNVKVNYTSVPPAEYNQKLTTLVASGKAPDVFYLSGPAFFKYAEAGTILDIQSYLDNTELFKQDNVWKQAIDRYRFDGKNLGTGDLYGLPKDVGPWAMAYNKDLFDEAGAAYPSAEPGGWTWDDYLKAAQTVTKDTNGDGKSDIFGGAGFPLEAAVWGNGGQYIDYVTGKIAVDTPEFAEAMQFIADLNLKYHVSPSADDEKAMNSYSRFVAGKIGMFPLGPWDQPAFWDLPFGWDIAPWPASPNTGTTSTWLGSMGFALSSKSKHPQEAFNLAAFLSLDPEGQKQNMEMGQAVPNLIDMAKNDYLNNGKAPEHKQVFLDIIEYGHPPVEYGSKDTQWLDTFNQEASKVWTGKQTAAEWAKEIAPKLQDLYDKGNK</sequence>
<gene>
    <name evidence="3" type="ORF">IM700_008930</name>
</gene>
<evidence type="ECO:0000256" key="2">
    <source>
        <dbReference type="SAM" id="SignalP"/>
    </source>
</evidence>
<dbReference type="Proteomes" id="UP001516620">
    <property type="component" value="Unassembled WGS sequence"/>
</dbReference>
<feature type="chain" id="PRO_5045952511" evidence="2">
    <location>
        <begin position="23"/>
        <end position="463"/>
    </location>
</feature>
<dbReference type="PANTHER" id="PTHR43649">
    <property type="entry name" value="ARABINOSE-BINDING PROTEIN-RELATED"/>
    <property type="match status" value="1"/>
</dbReference>
<keyword evidence="2" id="KW-0732">Signal</keyword>
<name>A0ABS2H761_9BACL</name>
<dbReference type="PROSITE" id="PS51257">
    <property type="entry name" value="PROKAR_LIPOPROTEIN"/>
    <property type="match status" value="1"/>
</dbReference>
<dbReference type="PANTHER" id="PTHR43649:SF12">
    <property type="entry name" value="DIACETYLCHITOBIOSE BINDING PROTEIN DASA"/>
    <property type="match status" value="1"/>
</dbReference>
<proteinExistence type="predicted"/>
<dbReference type="SUPFAM" id="SSF53850">
    <property type="entry name" value="Periplasmic binding protein-like II"/>
    <property type="match status" value="1"/>
</dbReference>
<evidence type="ECO:0000313" key="4">
    <source>
        <dbReference type="Proteomes" id="UP001516620"/>
    </source>
</evidence>
<dbReference type="Pfam" id="PF01547">
    <property type="entry name" value="SBP_bac_1"/>
    <property type="match status" value="1"/>
</dbReference>
<dbReference type="Gene3D" id="3.40.190.10">
    <property type="entry name" value="Periplasmic binding protein-like II"/>
    <property type="match status" value="1"/>
</dbReference>
<organism evidence="3 4">
    <name type="scientific">Paenibacillus rhizolycopersici</name>
    <dbReference type="NCBI Taxonomy" id="2780073"/>
    <lineage>
        <taxon>Bacteria</taxon>
        <taxon>Bacillati</taxon>
        <taxon>Bacillota</taxon>
        <taxon>Bacilli</taxon>
        <taxon>Bacillales</taxon>
        <taxon>Paenibacillaceae</taxon>
        <taxon>Paenibacillus</taxon>
    </lineage>
</organism>
<dbReference type="InterPro" id="IPR050490">
    <property type="entry name" value="Bact_solute-bd_prot1"/>
</dbReference>
<dbReference type="CDD" id="cd13585">
    <property type="entry name" value="PBP2_TMBP_like"/>
    <property type="match status" value="1"/>
</dbReference>